<dbReference type="EMBL" id="MFSP01000204">
    <property type="protein sequence ID" value="OGI61219.1"/>
    <property type="molecule type" value="Genomic_DNA"/>
</dbReference>
<accession>A0A1F6UV59</accession>
<feature type="compositionally biased region" description="Polar residues" evidence="1">
    <location>
        <begin position="66"/>
        <end position="81"/>
    </location>
</feature>
<proteinExistence type="predicted"/>
<evidence type="ECO:0000313" key="2">
    <source>
        <dbReference type="EMBL" id="OGI61219.1"/>
    </source>
</evidence>
<dbReference type="Proteomes" id="UP000179076">
    <property type="component" value="Unassembled WGS sequence"/>
</dbReference>
<protein>
    <submittedName>
        <fullName evidence="2">Uncharacterized protein</fullName>
    </submittedName>
</protein>
<feature type="region of interest" description="Disordered" evidence="1">
    <location>
        <begin position="55"/>
        <end position="81"/>
    </location>
</feature>
<organism evidence="2 3">
    <name type="scientific">Candidatus Muproteobacteria bacterium RBG_16_60_9</name>
    <dbReference type="NCBI Taxonomy" id="1817755"/>
    <lineage>
        <taxon>Bacteria</taxon>
        <taxon>Pseudomonadati</taxon>
        <taxon>Pseudomonadota</taxon>
        <taxon>Candidatus Muproteobacteria</taxon>
    </lineage>
</organism>
<reference evidence="2 3" key="1">
    <citation type="journal article" date="2016" name="Nat. Commun.">
        <title>Thousands of microbial genomes shed light on interconnected biogeochemical processes in an aquifer system.</title>
        <authorList>
            <person name="Anantharaman K."/>
            <person name="Brown C.T."/>
            <person name="Hug L.A."/>
            <person name="Sharon I."/>
            <person name="Castelle C.J."/>
            <person name="Probst A.J."/>
            <person name="Thomas B.C."/>
            <person name="Singh A."/>
            <person name="Wilkins M.J."/>
            <person name="Karaoz U."/>
            <person name="Brodie E.L."/>
            <person name="Williams K.H."/>
            <person name="Hubbard S.S."/>
            <person name="Banfield J.F."/>
        </authorList>
    </citation>
    <scope>NUCLEOTIDE SEQUENCE [LARGE SCALE GENOMIC DNA]</scope>
</reference>
<evidence type="ECO:0000313" key="3">
    <source>
        <dbReference type="Proteomes" id="UP000179076"/>
    </source>
</evidence>
<comment type="caution">
    <text evidence="2">The sequence shown here is derived from an EMBL/GenBank/DDBJ whole genome shotgun (WGS) entry which is preliminary data.</text>
</comment>
<name>A0A1F6UV59_9PROT</name>
<evidence type="ECO:0000256" key="1">
    <source>
        <dbReference type="SAM" id="MobiDB-lite"/>
    </source>
</evidence>
<sequence>MHVGDIDNRGVLSRLRRFCQRVLADRGNYDTPKKWPASKRRFLHQLPRRSAAPWVLNPGAAGRSRTVGSPSRVNLDVTTHG</sequence>
<gene>
    <name evidence="2" type="ORF">A2W18_10950</name>
</gene>
<dbReference type="AlphaFoldDB" id="A0A1F6UV59"/>